<evidence type="ECO:0000259" key="1">
    <source>
        <dbReference type="Pfam" id="PF03551"/>
    </source>
</evidence>
<dbReference type="EMBL" id="MPJW01000108">
    <property type="protein sequence ID" value="OLU40421.1"/>
    <property type="molecule type" value="Genomic_DNA"/>
</dbReference>
<evidence type="ECO:0000313" key="3">
    <source>
        <dbReference type="Proteomes" id="UP000186341"/>
    </source>
</evidence>
<dbReference type="InterPro" id="IPR036390">
    <property type="entry name" value="WH_DNA-bd_sf"/>
</dbReference>
<sequence length="113" mass="13076">MNDRIMRTYSPMTETAFYILYFLQNPDHGYSISLQTAKISDNQVSISPGTMYGSLSKMEKDGLIEFVRQDGKRKIYQNTTLGNEVLQREIDRIHRLYLNSKGQVFKKGDDEDA</sequence>
<dbReference type="InterPro" id="IPR036388">
    <property type="entry name" value="WH-like_DNA-bd_sf"/>
</dbReference>
<dbReference type="AlphaFoldDB" id="A0A1U7NGQ9"/>
<protein>
    <submittedName>
        <fullName evidence="2">PadR family transcriptional regulator</fullName>
    </submittedName>
</protein>
<dbReference type="PANTHER" id="PTHR33169">
    <property type="entry name" value="PADR-FAMILY TRANSCRIPTIONAL REGULATOR"/>
    <property type="match status" value="1"/>
</dbReference>
<dbReference type="PANTHER" id="PTHR33169:SF13">
    <property type="entry name" value="PADR-FAMILY TRANSCRIPTIONAL REGULATOR"/>
    <property type="match status" value="1"/>
</dbReference>
<accession>A0A1U7NGQ9</accession>
<dbReference type="InterPro" id="IPR005149">
    <property type="entry name" value="Tscrpt_reg_PadR_N"/>
</dbReference>
<proteinExistence type="predicted"/>
<gene>
    <name evidence="2" type="ORF">BO222_05205</name>
</gene>
<dbReference type="InterPro" id="IPR011991">
    <property type="entry name" value="ArsR-like_HTH"/>
</dbReference>
<dbReference type="GeneID" id="82202610"/>
<feature type="domain" description="Transcription regulator PadR N-terminal" evidence="1">
    <location>
        <begin position="19"/>
        <end position="87"/>
    </location>
</feature>
<dbReference type="SUPFAM" id="SSF46785">
    <property type="entry name" value="Winged helix' DNA-binding domain"/>
    <property type="match status" value="1"/>
</dbReference>
<dbReference type="InterPro" id="IPR052509">
    <property type="entry name" value="Metal_resp_DNA-bind_regulator"/>
</dbReference>
<dbReference type="Gene3D" id="1.10.10.10">
    <property type="entry name" value="Winged helix-like DNA-binding domain superfamily/Winged helix DNA-binding domain"/>
    <property type="match status" value="1"/>
</dbReference>
<comment type="caution">
    <text evidence="2">The sequence shown here is derived from an EMBL/GenBank/DDBJ whole genome shotgun (WGS) entry which is preliminary data.</text>
</comment>
<dbReference type="OrthoDB" id="9814826at2"/>
<dbReference type="CDD" id="cd00090">
    <property type="entry name" value="HTH_ARSR"/>
    <property type="match status" value="1"/>
</dbReference>
<dbReference type="Proteomes" id="UP000186341">
    <property type="component" value="Unassembled WGS sequence"/>
</dbReference>
<evidence type="ECO:0000313" key="2">
    <source>
        <dbReference type="EMBL" id="OLU40421.1"/>
    </source>
</evidence>
<organism evidence="2 3">
    <name type="scientific">Ileibacterium valens</name>
    <dbReference type="NCBI Taxonomy" id="1862668"/>
    <lineage>
        <taxon>Bacteria</taxon>
        <taxon>Bacillati</taxon>
        <taxon>Bacillota</taxon>
        <taxon>Erysipelotrichia</taxon>
        <taxon>Erysipelotrichales</taxon>
        <taxon>Erysipelotrichaceae</taxon>
        <taxon>Ileibacterium</taxon>
    </lineage>
</organism>
<reference evidence="2 3" key="1">
    <citation type="submission" date="2016-11" db="EMBL/GenBank/DDBJ databases">
        <title>Description of two novel members of the family Erysipelotrichaceae: Ileibacterium lipovorans gen. nov., sp. nov. and Dubosiella newyorkensis, gen. nov., sp. nov.</title>
        <authorList>
            <person name="Cox L.M."/>
            <person name="Sohn J."/>
            <person name="Tyrrell K.L."/>
            <person name="Citron D.M."/>
            <person name="Lawson P.A."/>
            <person name="Patel N.B."/>
            <person name="Iizumi T."/>
            <person name="Perez-Perez G.I."/>
            <person name="Goldstein E.J."/>
            <person name="Blaser M.J."/>
        </authorList>
    </citation>
    <scope>NUCLEOTIDE SEQUENCE [LARGE SCALE GENOMIC DNA]</scope>
    <source>
        <strain evidence="2 3">NYU-BL-A3</strain>
    </source>
</reference>
<keyword evidence="3" id="KW-1185">Reference proteome</keyword>
<dbReference type="RefSeq" id="WP_075819008.1">
    <property type="nucleotide sequence ID" value="NZ_CAJUTZ010000014.1"/>
</dbReference>
<name>A0A1U7NGQ9_9FIRM</name>
<dbReference type="Pfam" id="PF03551">
    <property type="entry name" value="PadR"/>
    <property type="match status" value="1"/>
</dbReference>